<evidence type="ECO:0000313" key="3">
    <source>
        <dbReference type="Proteomes" id="UP000198878"/>
    </source>
</evidence>
<dbReference type="PANTHER" id="PTHR33164">
    <property type="entry name" value="TRANSCRIPTIONAL REGULATOR, MARR FAMILY"/>
    <property type="match status" value="1"/>
</dbReference>
<dbReference type="Pfam" id="PF12802">
    <property type="entry name" value="MarR_2"/>
    <property type="match status" value="1"/>
</dbReference>
<dbReference type="OrthoDB" id="3693638at2"/>
<dbReference type="InterPro" id="IPR036388">
    <property type="entry name" value="WH-like_DNA-bd_sf"/>
</dbReference>
<dbReference type="Proteomes" id="UP000198878">
    <property type="component" value="Unassembled WGS sequence"/>
</dbReference>
<gene>
    <name evidence="2" type="ORF">SAMN05421837_114112</name>
</gene>
<protein>
    <submittedName>
        <fullName evidence="2">DNA-binding transcriptional regulator, MarR family</fullName>
    </submittedName>
</protein>
<dbReference type="GO" id="GO:0003677">
    <property type="term" value="F:DNA binding"/>
    <property type="evidence" value="ECO:0007669"/>
    <property type="project" value="UniProtKB-KW"/>
</dbReference>
<evidence type="ECO:0000313" key="2">
    <source>
        <dbReference type="EMBL" id="SEF37552.1"/>
    </source>
</evidence>
<dbReference type="InterPro" id="IPR036390">
    <property type="entry name" value="WH_DNA-bd_sf"/>
</dbReference>
<dbReference type="SMART" id="SM00347">
    <property type="entry name" value="HTH_MARR"/>
    <property type="match status" value="1"/>
</dbReference>
<dbReference type="SUPFAM" id="SSF46785">
    <property type="entry name" value="Winged helix' DNA-binding domain"/>
    <property type="match status" value="1"/>
</dbReference>
<organism evidence="2 3">
    <name type="scientific">Amycolatopsis pretoriensis</name>
    <dbReference type="NCBI Taxonomy" id="218821"/>
    <lineage>
        <taxon>Bacteria</taxon>
        <taxon>Bacillati</taxon>
        <taxon>Actinomycetota</taxon>
        <taxon>Actinomycetes</taxon>
        <taxon>Pseudonocardiales</taxon>
        <taxon>Pseudonocardiaceae</taxon>
        <taxon>Amycolatopsis</taxon>
    </lineage>
</organism>
<dbReference type="GO" id="GO:0003700">
    <property type="term" value="F:DNA-binding transcription factor activity"/>
    <property type="evidence" value="ECO:0007669"/>
    <property type="project" value="InterPro"/>
</dbReference>
<dbReference type="AlphaFoldDB" id="A0A1H5RGR9"/>
<dbReference type="Gene3D" id="1.10.10.10">
    <property type="entry name" value="Winged helix-like DNA-binding domain superfamily/Winged helix DNA-binding domain"/>
    <property type="match status" value="1"/>
</dbReference>
<dbReference type="PRINTS" id="PR00598">
    <property type="entry name" value="HTHMARR"/>
</dbReference>
<sequence length="160" mass="17567">MTKFHGSPTAPPGRPGELENALSYLQCVLVARRTRATPEKITWSQYDVLETLRIHGPMTPSAIGESLGISRQSTSKLLRVLKDQFLIEQASRGTDRREQTTSLTEEGEEFLMRAAQGRRETAKVAGSALSAGEASLFAELCQKVADSLHSTPQPFPLRDV</sequence>
<accession>A0A1H5RGR9</accession>
<evidence type="ECO:0000259" key="1">
    <source>
        <dbReference type="PROSITE" id="PS50995"/>
    </source>
</evidence>
<proteinExistence type="predicted"/>
<dbReference type="InterPro" id="IPR000835">
    <property type="entry name" value="HTH_MarR-typ"/>
</dbReference>
<keyword evidence="3" id="KW-1185">Reference proteome</keyword>
<keyword evidence="2" id="KW-0238">DNA-binding</keyword>
<dbReference type="PANTHER" id="PTHR33164:SF101">
    <property type="entry name" value="TRANSCRIPTIONAL REPRESSOR MPRA"/>
    <property type="match status" value="1"/>
</dbReference>
<dbReference type="RefSeq" id="WP_086678485.1">
    <property type="nucleotide sequence ID" value="NZ_FNUJ01000014.1"/>
</dbReference>
<feature type="domain" description="HTH marR-type" evidence="1">
    <location>
        <begin position="15"/>
        <end position="146"/>
    </location>
</feature>
<dbReference type="STRING" id="218821.SAMN05421837_114112"/>
<dbReference type="GO" id="GO:0006950">
    <property type="term" value="P:response to stress"/>
    <property type="evidence" value="ECO:0007669"/>
    <property type="project" value="TreeGrafter"/>
</dbReference>
<dbReference type="PROSITE" id="PS50995">
    <property type="entry name" value="HTH_MARR_2"/>
    <property type="match status" value="1"/>
</dbReference>
<dbReference type="EMBL" id="FNUJ01000014">
    <property type="protein sequence ID" value="SEF37552.1"/>
    <property type="molecule type" value="Genomic_DNA"/>
</dbReference>
<reference evidence="3" key="1">
    <citation type="submission" date="2016-10" db="EMBL/GenBank/DDBJ databases">
        <authorList>
            <person name="Varghese N."/>
            <person name="Submissions S."/>
        </authorList>
    </citation>
    <scope>NUCLEOTIDE SEQUENCE [LARGE SCALE GENOMIC DNA]</scope>
    <source>
        <strain evidence="3">DSM 44654</strain>
    </source>
</reference>
<name>A0A1H5RGR9_9PSEU</name>
<dbReference type="InterPro" id="IPR039422">
    <property type="entry name" value="MarR/SlyA-like"/>
</dbReference>